<evidence type="ECO:0000313" key="2">
    <source>
        <dbReference type="EMBL" id="USQ77387.1"/>
    </source>
</evidence>
<feature type="transmembrane region" description="Helical" evidence="1">
    <location>
        <begin position="127"/>
        <end position="146"/>
    </location>
</feature>
<feature type="transmembrane region" description="Helical" evidence="1">
    <location>
        <begin position="62"/>
        <end position="81"/>
    </location>
</feature>
<keyword evidence="3" id="KW-1185">Reference proteome</keyword>
<sequence length="187" mass="19304">METAATGPEPEHARSMLAAADQSRSQLIDSLRLPGELHVALALGVAVQVGTAAYGISQQTAGGLAVVLTGMAVFGLVAAFILHRFRRVNGARVDGLSSQVLLGSGTLISLLYLGSLGAAIWAAFESAWWLVTVSAVVGGASYAVGVREWWKSYRHDPVARTRGASPRVLAGLGAVACVGLLTLLLVG</sequence>
<protein>
    <submittedName>
        <fullName evidence="2">Uncharacterized protein</fullName>
    </submittedName>
</protein>
<keyword evidence="1" id="KW-1133">Transmembrane helix</keyword>
<reference evidence="2" key="1">
    <citation type="submission" date="2022-06" db="EMBL/GenBank/DDBJ databases">
        <title>Ornithinimicrobium JY.X270.</title>
        <authorList>
            <person name="Huang Y."/>
        </authorList>
    </citation>
    <scope>NUCLEOTIDE SEQUENCE</scope>
    <source>
        <strain evidence="2">JY.X270</strain>
    </source>
</reference>
<evidence type="ECO:0000256" key="1">
    <source>
        <dbReference type="SAM" id="Phobius"/>
    </source>
</evidence>
<organism evidence="2 3">
    <name type="scientific">Ornithinimicrobium cryptoxanthini</name>
    <dbReference type="NCBI Taxonomy" id="2934161"/>
    <lineage>
        <taxon>Bacteria</taxon>
        <taxon>Bacillati</taxon>
        <taxon>Actinomycetota</taxon>
        <taxon>Actinomycetes</taxon>
        <taxon>Micrococcales</taxon>
        <taxon>Ornithinimicrobiaceae</taxon>
        <taxon>Ornithinimicrobium</taxon>
    </lineage>
</organism>
<gene>
    <name evidence="2" type="ORF">NF557_05590</name>
</gene>
<keyword evidence="1" id="KW-0472">Membrane</keyword>
<proteinExistence type="predicted"/>
<evidence type="ECO:0000313" key="3">
    <source>
        <dbReference type="Proteomes" id="UP001056535"/>
    </source>
</evidence>
<dbReference type="EMBL" id="CP099490">
    <property type="protein sequence ID" value="USQ77387.1"/>
    <property type="molecule type" value="Genomic_DNA"/>
</dbReference>
<feature type="transmembrane region" description="Helical" evidence="1">
    <location>
        <begin position="101"/>
        <end position="121"/>
    </location>
</feature>
<feature type="transmembrane region" description="Helical" evidence="1">
    <location>
        <begin position="167"/>
        <end position="186"/>
    </location>
</feature>
<name>A0ABY4YL81_9MICO</name>
<dbReference type="Proteomes" id="UP001056535">
    <property type="component" value="Chromosome"/>
</dbReference>
<dbReference type="RefSeq" id="WP_252622471.1">
    <property type="nucleotide sequence ID" value="NZ_CP099490.1"/>
</dbReference>
<accession>A0ABY4YL81</accession>
<keyword evidence="1" id="KW-0812">Transmembrane</keyword>